<dbReference type="Proteomes" id="UP000245634">
    <property type="component" value="Unassembled WGS sequence"/>
</dbReference>
<dbReference type="InterPro" id="IPR016024">
    <property type="entry name" value="ARM-type_fold"/>
</dbReference>
<sequence>MNLPDYYMEYALQWLTACGVSEDLLERCQDYILHQGVAADVLPLLPENDLSDAQFESVWQEIGNSYFFLRTHKPNTSRLFQILYRIGGVAMLEPLGTALRVERGQMLTLIYVEEGAAFAPVLLDYLGDSSQAVREIAAELLAKHRELDDRLAEMLFHKLKHVREAVAQTIYMWGDAKGRALLEQAYEKERNQGVKYNLALFLGYIAGEVRKDSEALPDMNSLQTKEQIVEYCTRQLKRIRKQYLNWLDLEQLPILHFAEDGEAAPDAVRQYLMISLAEQTQPGPNLEASTIHRFLQESDVQDLARATFEAWVQAEYEAKKKWVITLAVFSGDSQLLHQLETLVEAWPKQKRGALSSYALRVMALTGGQEPLLLVNTFRRKSKIKLVKEGAEESFLAAAGALGLDVDGLTDRMVPTLGFDAAGEQVLDYGTRTFRLRLTPTLDLVVVDERGKQFKNLPKPSQKDDEAQAEAAKEFFKALKKQLRALYKAQAARYELAMVKERMWTRELWSKLFVENPILMKFATALLWGLYEEGALQQSFRYLADGTCRTLDGATFEAQEGSVIGLVHPLEITEEERVQWLRQFEADELKAPFEQLSRLVYHITDEERAGTQIERYHGVTISSHTLFNRLTKLGWSKGLNQDGGVYFDFYKDDQRLRVGAQLDHHGIRTDSTDEGADVTVTTLRFYRATTIKRGSYLSDGNPVQNLILPGDVPPRLFSEVLYEVELALTHPEVERVVVTS</sequence>
<dbReference type="SUPFAM" id="SSF48371">
    <property type="entry name" value="ARM repeat"/>
    <property type="match status" value="1"/>
</dbReference>
<dbReference type="AlphaFoldDB" id="A0A316DC39"/>
<dbReference type="Pfam" id="PF13646">
    <property type="entry name" value="HEAT_2"/>
    <property type="match status" value="1"/>
</dbReference>
<dbReference type="Pfam" id="PF13569">
    <property type="entry name" value="DUF4132"/>
    <property type="match status" value="1"/>
</dbReference>
<gene>
    <name evidence="2" type="ORF">C7459_10211</name>
</gene>
<protein>
    <submittedName>
        <fullName evidence="2">Uncharacterized protein DUF4132</fullName>
    </submittedName>
</protein>
<dbReference type="InterPro" id="IPR011989">
    <property type="entry name" value="ARM-like"/>
</dbReference>
<proteinExistence type="predicted"/>
<evidence type="ECO:0000313" key="3">
    <source>
        <dbReference type="Proteomes" id="UP000245634"/>
    </source>
</evidence>
<dbReference type="InterPro" id="IPR025406">
    <property type="entry name" value="DUF4132"/>
</dbReference>
<name>A0A316DC39_9BACL</name>
<evidence type="ECO:0000313" key="2">
    <source>
        <dbReference type="EMBL" id="PWK15771.1"/>
    </source>
</evidence>
<keyword evidence="3" id="KW-1185">Reference proteome</keyword>
<dbReference type="Gene3D" id="1.25.10.10">
    <property type="entry name" value="Leucine-rich Repeat Variant"/>
    <property type="match status" value="1"/>
</dbReference>
<feature type="domain" description="DUF4132" evidence="1">
    <location>
        <begin position="450"/>
        <end position="634"/>
    </location>
</feature>
<accession>A0A316DC39</accession>
<evidence type="ECO:0000259" key="1">
    <source>
        <dbReference type="Pfam" id="PF13569"/>
    </source>
</evidence>
<organism evidence="2 3">
    <name type="scientific">Tumebacillus permanentifrigoris</name>
    <dbReference type="NCBI Taxonomy" id="378543"/>
    <lineage>
        <taxon>Bacteria</taxon>
        <taxon>Bacillati</taxon>
        <taxon>Bacillota</taxon>
        <taxon>Bacilli</taxon>
        <taxon>Bacillales</taxon>
        <taxon>Alicyclobacillaceae</taxon>
        <taxon>Tumebacillus</taxon>
    </lineage>
</organism>
<dbReference type="RefSeq" id="WP_170119214.1">
    <property type="nucleotide sequence ID" value="NZ_QGGL01000002.1"/>
</dbReference>
<dbReference type="EMBL" id="QGGL01000002">
    <property type="protein sequence ID" value="PWK15771.1"/>
    <property type="molecule type" value="Genomic_DNA"/>
</dbReference>
<reference evidence="2 3" key="1">
    <citation type="submission" date="2018-05" db="EMBL/GenBank/DDBJ databases">
        <title>Genomic Encyclopedia of Type Strains, Phase IV (KMG-IV): sequencing the most valuable type-strain genomes for metagenomic binning, comparative biology and taxonomic classification.</title>
        <authorList>
            <person name="Goeker M."/>
        </authorList>
    </citation>
    <scope>NUCLEOTIDE SEQUENCE [LARGE SCALE GENOMIC DNA]</scope>
    <source>
        <strain evidence="2 3">DSM 18773</strain>
    </source>
</reference>
<comment type="caution">
    <text evidence="2">The sequence shown here is derived from an EMBL/GenBank/DDBJ whole genome shotgun (WGS) entry which is preliminary data.</text>
</comment>